<evidence type="ECO:0000256" key="1">
    <source>
        <dbReference type="ARBA" id="ARBA00005854"/>
    </source>
</evidence>
<dbReference type="PANTHER" id="PTHR43761">
    <property type="entry name" value="D-ISOMER SPECIFIC 2-HYDROXYACID DEHYDROGENASE FAMILY PROTEIN (AFU_ORTHOLOGUE AFUA_1G13630)"/>
    <property type="match status" value="1"/>
</dbReference>
<dbReference type="GO" id="GO:0016616">
    <property type="term" value="F:oxidoreductase activity, acting on the CH-OH group of donors, NAD or NADP as acceptor"/>
    <property type="evidence" value="ECO:0007669"/>
    <property type="project" value="InterPro"/>
</dbReference>
<dbReference type="EMBL" id="MSCK01000001">
    <property type="protein sequence ID" value="PQJ72805.1"/>
    <property type="molecule type" value="Genomic_DNA"/>
</dbReference>
<dbReference type="RefSeq" id="WP_105048470.1">
    <property type="nucleotide sequence ID" value="NZ_CP150661.1"/>
</dbReference>
<dbReference type="Pfam" id="PF00389">
    <property type="entry name" value="2-Hacid_dh"/>
    <property type="match status" value="1"/>
</dbReference>
<reference evidence="7 8" key="1">
    <citation type="submission" date="2016-12" db="EMBL/GenBank/DDBJ databases">
        <title>Trade-off between light-utilization and light-protection in marine flavobacteria.</title>
        <authorList>
            <person name="Kumagai Y."/>
            <person name="Yoshizawa S."/>
            <person name="Kogure K."/>
            <person name="Iwasaki W."/>
        </authorList>
    </citation>
    <scope>NUCLEOTIDE SEQUENCE [LARGE SCALE GENOMIC DNA]</scope>
    <source>
        <strain evidence="7 8">KCTC 12100</strain>
    </source>
</reference>
<feature type="domain" description="D-isomer specific 2-hydroxyacid dehydrogenase catalytic" evidence="5">
    <location>
        <begin position="9"/>
        <end position="317"/>
    </location>
</feature>
<dbReference type="CDD" id="cd05303">
    <property type="entry name" value="PGDH_2"/>
    <property type="match status" value="1"/>
</dbReference>
<organism evidence="7 8">
    <name type="scientific">Polaribacter butkevichii</name>
    <dbReference type="NCBI Taxonomy" id="218490"/>
    <lineage>
        <taxon>Bacteria</taxon>
        <taxon>Pseudomonadati</taxon>
        <taxon>Bacteroidota</taxon>
        <taxon>Flavobacteriia</taxon>
        <taxon>Flavobacteriales</taxon>
        <taxon>Flavobacteriaceae</taxon>
    </lineage>
</organism>
<evidence type="ECO:0000256" key="4">
    <source>
        <dbReference type="RuleBase" id="RU003719"/>
    </source>
</evidence>
<dbReference type="GO" id="GO:0051287">
    <property type="term" value="F:NAD binding"/>
    <property type="evidence" value="ECO:0007669"/>
    <property type="project" value="InterPro"/>
</dbReference>
<dbReference type="InterPro" id="IPR006139">
    <property type="entry name" value="D-isomer_2_OHA_DH_cat_dom"/>
</dbReference>
<sequence>MKILANDGISKGGINALEKAGFEVLNIKVAQNQLENYINENNIDAILVRSATQVRQELIEACPSLKLIGRGGVGLDNIDVDYAEDNGLQVINTPAASSESVAELVFAHLFGMVRFLHSSNREMPLEGDSRFKELKKAYSEGIELRGKTIGIIGFGRIGQEVAKIAIGIGMNVLATDDKVTSAPITLEFFNGQKTTFVIDTVDKEELLKESDFITLHTPDQEDYIISASEIEKMKDGVGIINTARGGILHEVDLVKAIESGKVQFAGLDVFETEPSPAVQLLMNPEISLTPHIGAATKEAQDRIGVELAHQIIALLKN</sequence>
<dbReference type="PROSITE" id="PS00065">
    <property type="entry name" value="D_2_HYDROXYACID_DH_1"/>
    <property type="match status" value="1"/>
</dbReference>
<dbReference type="SUPFAM" id="SSF52283">
    <property type="entry name" value="Formate/glycerate dehydrogenase catalytic domain-like"/>
    <property type="match status" value="1"/>
</dbReference>
<comment type="caution">
    <text evidence="7">The sequence shown here is derived from an EMBL/GenBank/DDBJ whole genome shotgun (WGS) entry which is preliminary data.</text>
</comment>
<dbReference type="OrthoDB" id="9805416at2"/>
<dbReference type="PANTHER" id="PTHR43761:SF1">
    <property type="entry name" value="D-ISOMER SPECIFIC 2-HYDROXYACID DEHYDROGENASE CATALYTIC DOMAIN-CONTAINING PROTEIN-RELATED"/>
    <property type="match status" value="1"/>
</dbReference>
<dbReference type="InterPro" id="IPR006140">
    <property type="entry name" value="D-isomer_DH_NAD-bd"/>
</dbReference>
<dbReference type="Gene3D" id="3.40.50.720">
    <property type="entry name" value="NAD(P)-binding Rossmann-like Domain"/>
    <property type="match status" value="2"/>
</dbReference>
<evidence type="ECO:0000313" key="8">
    <source>
        <dbReference type="Proteomes" id="UP000247345"/>
    </source>
</evidence>
<evidence type="ECO:0000259" key="6">
    <source>
        <dbReference type="Pfam" id="PF02826"/>
    </source>
</evidence>
<evidence type="ECO:0000256" key="3">
    <source>
        <dbReference type="ARBA" id="ARBA00023027"/>
    </source>
</evidence>
<keyword evidence="8" id="KW-1185">Reference proteome</keyword>
<dbReference type="InterPro" id="IPR029752">
    <property type="entry name" value="D-isomer_DH_CS1"/>
</dbReference>
<evidence type="ECO:0000256" key="2">
    <source>
        <dbReference type="ARBA" id="ARBA00023002"/>
    </source>
</evidence>
<name>A0A2P6CD16_9FLAO</name>
<gene>
    <name evidence="7" type="ORF">BTO14_05825</name>
</gene>
<proteinExistence type="inferred from homology"/>
<dbReference type="Pfam" id="PF02826">
    <property type="entry name" value="2-Hacid_dh_C"/>
    <property type="match status" value="1"/>
</dbReference>
<accession>A0A2P6CD16</accession>
<feature type="domain" description="D-isomer specific 2-hydroxyacid dehydrogenase NAD-binding" evidence="6">
    <location>
        <begin position="107"/>
        <end position="293"/>
    </location>
</feature>
<protein>
    <submittedName>
        <fullName evidence="7">3-phosphoglycerate dehydrogenase</fullName>
    </submittedName>
</protein>
<dbReference type="InterPro" id="IPR050418">
    <property type="entry name" value="D-iso_2-hydroxyacid_DH_PdxB"/>
</dbReference>
<evidence type="ECO:0000259" key="5">
    <source>
        <dbReference type="Pfam" id="PF00389"/>
    </source>
</evidence>
<evidence type="ECO:0000313" key="7">
    <source>
        <dbReference type="EMBL" id="PQJ72805.1"/>
    </source>
</evidence>
<dbReference type="Proteomes" id="UP000247345">
    <property type="component" value="Unassembled WGS sequence"/>
</dbReference>
<comment type="similarity">
    <text evidence="1 4">Belongs to the D-isomer specific 2-hydroxyacid dehydrogenase family.</text>
</comment>
<dbReference type="InterPro" id="IPR036291">
    <property type="entry name" value="NAD(P)-bd_dom_sf"/>
</dbReference>
<keyword evidence="2 4" id="KW-0560">Oxidoreductase</keyword>
<keyword evidence="3" id="KW-0520">NAD</keyword>
<dbReference type="AlphaFoldDB" id="A0A2P6CD16"/>
<dbReference type="SUPFAM" id="SSF51735">
    <property type="entry name" value="NAD(P)-binding Rossmann-fold domains"/>
    <property type="match status" value="1"/>
</dbReference>